<evidence type="ECO:0000313" key="2">
    <source>
        <dbReference type="Proteomes" id="UP000326759"/>
    </source>
</evidence>
<dbReference type="AlphaFoldDB" id="A0A5N5SQQ0"/>
<gene>
    <name evidence="1" type="ORF">Anas_07949</name>
</gene>
<protein>
    <submittedName>
        <fullName evidence="1">Uncharacterized protein</fullName>
    </submittedName>
</protein>
<dbReference type="EMBL" id="SEYY01021361">
    <property type="protein sequence ID" value="KAB7496433.1"/>
    <property type="molecule type" value="Genomic_DNA"/>
</dbReference>
<keyword evidence="2" id="KW-1185">Reference proteome</keyword>
<name>A0A5N5SQQ0_9CRUS</name>
<comment type="caution">
    <text evidence="1">The sequence shown here is derived from an EMBL/GenBank/DDBJ whole genome shotgun (WGS) entry which is preliminary data.</text>
</comment>
<reference evidence="1 2" key="1">
    <citation type="journal article" date="2019" name="PLoS Biol.">
        <title>Sex chromosomes control vertical transmission of feminizing Wolbachia symbionts in an isopod.</title>
        <authorList>
            <person name="Becking T."/>
            <person name="Chebbi M.A."/>
            <person name="Giraud I."/>
            <person name="Moumen B."/>
            <person name="Laverre T."/>
            <person name="Caubet Y."/>
            <person name="Peccoud J."/>
            <person name="Gilbert C."/>
            <person name="Cordaux R."/>
        </authorList>
    </citation>
    <scope>NUCLEOTIDE SEQUENCE [LARGE SCALE GENOMIC DNA]</scope>
    <source>
        <strain evidence="1">ANa2</strain>
        <tissue evidence="1">Whole body excluding digestive tract and cuticle</tissue>
    </source>
</reference>
<dbReference type="Proteomes" id="UP000326759">
    <property type="component" value="Unassembled WGS sequence"/>
</dbReference>
<proteinExistence type="predicted"/>
<accession>A0A5N5SQQ0</accession>
<organism evidence="1 2">
    <name type="scientific">Armadillidium nasatum</name>
    <dbReference type="NCBI Taxonomy" id="96803"/>
    <lineage>
        <taxon>Eukaryota</taxon>
        <taxon>Metazoa</taxon>
        <taxon>Ecdysozoa</taxon>
        <taxon>Arthropoda</taxon>
        <taxon>Crustacea</taxon>
        <taxon>Multicrustacea</taxon>
        <taxon>Malacostraca</taxon>
        <taxon>Eumalacostraca</taxon>
        <taxon>Peracarida</taxon>
        <taxon>Isopoda</taxon>
        <taxon>Oniscidea</taxon>
        <taxon>Crinocheta</taxon>
        <taxon>Armadillidiidae</taxon>
        <taxon>Armadillidium</taxon>
    </lineage>
</organism>
<sequence length="62" mass="6646">MHDKILQIDGAVINLLNRGVQPTKLVLPANVGYCDDLSFSADGNQGIAYEPLCGDLSDKTLN</sequence>
<evidence type="ECO:0000313" key="1">
    <source>
        <dbReference type="EMBL" id="KAB7496433.1"/>
    </source>
</evidence>